<evidence type="ECO:0000313" key="3">
    <source>
        <dbReference type="Proteomes" id="UP001175211"/>
    </source>
</evidence>
<evidence type="ECO:0000256" key="1">
    <source>
        <dbReference type="SAM" id="MobiDB-lite"/>
    </source>
</evidence>
<feature type="compositionally biased region" description="Pro residues" evidence="1">
    <location>
        <begin position="120"/>
        <end position="130"/>
    </location>
</feature>
<dbReference type="AlphaFoldDB" id="A0AA39K8T2"/>
<feature type="compositionally biased region" description="Pro residues" evidence="1">
    <location>
        <begin position="76"/>
        <end position="86"/>
    </location>
</feature>
<dbReference type="Proteomes" id="UP001175211">
    <property type="component" value="Unassembled WGS sequence"/>
</dbReference>
<organism evidence="2 3">
    <name type="scientific">Armillaria tabescens</name>
    <name type="common">Ringless honey mushroom</name>
    <name type="synonym">Agaricus tabescens</name>
    <dbReference type="NCBI Taxonomy" id="1929756"/>
    <lineage>
        <taxon>Eukaryota</taxon>
        <taxon>Fungi</taxon>
        <taxon>Dikarya</taxon>
        <taxon>Basidiomycota</taxon>
        <taxon>Agaricomycotina</taxon>
        <taxon>Agaricomycetes</taxon>
        <taxon>Agaricomycetidae</taxon>
        <taxon>Agaricales</taxon>
        <taxon>Marasmiineae</taxon>
        <taxon>Physalacriaceae</taxon>
        <taxon>Desarmillaria</taxon>
    </lineage>
</organism>
<dbReference type="EMBL" id="JAUEPS010000025">
    <property type="protein sequence ID" value="KAK0455411.1"/>
    <property type="molecule type" value="Genomic_DNA"/>
</dbReference>
<feature type="compositionally biased region" description="Low complexity" evidence="1">
    <location>
        <begin position="87"/>
        <end position="119"/>
    </location>
</feature>
<sequence>MYTIRHRHTCTIPRRPGPHNARRDTHRAYRRVDRDSGIWLIRRWMTTKRTCTPPTTTTNPHLHYVGTSTKHAQIPPSHPPKSPNGPTPSRLSSARPSRATTTQSSSGTSSANGSRAVTPSPSPPTPPPRHPSTLACARKKPNSKTASKNSYSPPNTSIPTQSKPTSKSSSPPLRRLPPLWGPSGKTLKARGETLLRQSYRRQWYAETHQVAHRARLAISGKSRDSWGVPR</sequence>
<dbReference type="RefSeq" id="XP_060328921.1">
    <property type="nucleotide sequence ID" value="XM_060482616.1"/>
</dbReference>
<comment type="caution">
    <text evidence="2">The sequence shown here is derived from an EMBL/GenBank/DDBJ whole genome shotgun (WGS) entry which is preliminary data.</text>
</comment>
<feature type="compositionally biased region" description="Polar residues" evidence="1">
    <location>
        <begin position="143"/>
        <end position="155"/>
    </location>
</feature>
<evidence type="ECO:0000313" key="2">
    <source>
        <dbReference type="EMBL" id="KAK0455411.1"/>
    </source>
</evidence>
<reference evidence="2" key="1">
    <citation type="submission" date="2023-06" db="EMBL/GenBank/DDBJ databases">
        <authorList>
            <consortium name="Lawrence Berkeley National Laboratory"/>
            <person name="Ahrendt S."/>
            <person name="Sahu N."/>
            <person name="Indic B."/>
            <person name="Wong-Bajracharya J."/>
            <person name="Merenyi Z."/>
            <person name="Ke H.-M."/>
            <person name="Monk M."/>
            <person name="Kocsube S."/>
            <person name="Drula E."/>
            <person name="Lipzen A."/>
            <person name="Balint B."/>
            <person name="Henrissat B."/>
            <person name="Andreopoulos B."/>
            <person name="Martin F.M."/>
            <person name="Harder C.B."/>
            <person name="Rigling D."/>
            <person name="Ford K.L."/>
            <person name="Foster G.D."/>
            <person name="Pangilinan J."/>
            <person name="Papanicolaou A."/>
            <person name="Barry K."/>
            <person name="LaButti K."/>
            <person name="Viragh M."/>
            <person name="Koriabine M."/>
            <person name="Yan M."/>
            <person name="Riley R."/>
            <person name="Champramary S."/>
            <person name="Plett K.L."/>
            <person name="Tsai I.J."/>
            <person name="Slot J."/>
            <person name="Sipos G."/>
            <person name="Plett J."/>
            <person name="Nagy L.G."/>
            <person name="Grigoriev I.V."/>
        </authorList>
    </citation>
    <scope>NUCLEOTIDE SEQUENCE</scope>
    <source>
        <strain evidence="2">CCBAS 213</strain>
    </source>
</reference>
<feature type="compositionally biased region" description="Low complexity" evidence="1">
    <location>
        <begin position="157"/>
        <end position="184"/>
    </location>
</feature>
<accession>A0AA39K8T2</accession>
<feature type="region of interest" description="Disordered" evidence="1">
    <location>
        <begin position="68"/>
        <end position="187"/>
    </location>
</feature>
<protein>
    <submittedName>
        <fullName evidence="2">Uncharacterized protein</fullName>
    </submittedName>
</protein>
<keyword evidence="3" id="KW-1185">Reference proteome</keyword>
<feature type="region of interest" description="Disordered" evidence="1">
    <location>
        <begin position="1"/>
        <end position="26"/>
    </location>
</feature>
<proteinExistence type="predicted"/>
<dbReference type="GeneID" id="85366164"/>
<name>A0AA39K8T2_ARMTA</name>
<gene>
    <name evidence="2" type="ORF">EV420DRAFT_568452</name>
</gene>